<accession>A0A5N6Q9J6</accession>
<proteinExistence type="predicted"/>
<dbReference type="EMBL" id="CM017321">
    <property type="protein sequence ID" value="KAE7995835.1"/>
    <property type="molecule type" value="Genomic_DNA"/>
</dbReference>
<reference evidence="2 3" key="1">
    <citation type="submission" date="2019-06" db="EMBL/GenBank/DDBJ databases">
        <title>A chromosomal-level reference genome of Carpinus fangiana (Coryloideae, Betulaceae).</title>
        <authorList>
            <person name="Yang X."/>
            <person name="Wang Z."/>
            <person name="Zhang L."/>
            <person name="Hao G."/>
            <person name="Liu J."/>
            <person name="Yang Y."/>
        </authorList>
    </citation>
    <scope>NUCLEOTIDE SEQUENCE [LARGE SCALE GENOMIC DNA]</scope>
    <source>
        <strain evidence="2">Cfa_2016G</strain>
        <tissue evidence="2">Leaf</tissue>
    </source>
</reference>
<evidence type="ECO:0000313" key="2">
    <source>
        <dbReference type="EMBL" id="KAE7995835.1"/>
    </source>
</evidence>
<keyword evidence="3" id="KW-1185">Reference proteome</keyword>
<name>A0A5N6Q9J6_9ROSI</name>
<organism evidence="2 3">
    <name type="scientific">Carpinus fangiana</name>
    <dbReference type="NCBI Taxonomy" id="176857"/>
    <lineage>
        <taxon>Eukaryota</taxon>
        <taxon>Viridiplantae</taxon>
        <taxon>Streptophyta</taxon>
        <taxon>Embryophyta</taxon>
        <taxon>Tracheophyta</taxon>
        <taxon>Spermatophyta</taxon>
        <taxon>Magnoliopsida</taxon>
        <taxon>eudicotyledons</taxon>
        <taxon>Gunneridae</taxon>
        <taxon>Pentapetalae</taxon>
        <taxon>rosids</taxon>
        <taxon>fabids</taxon>
        <taxon>Fagales</taxon>
        <taxon>Betulaceae</taxon>
        <taxon>Carpinus</taxon>
    </lineage>
</organism>
<feature type="region of interest" description="Disordered" evidence="1">
    <location>
        <begin position="1"/>
        <end position="22"/>
    </location>
</feature>
<evidence type="ECO:0000313" key="3">
    <source>
        <dbReference type="Proteomes" id="UP000327013"/>
    </source>
</evidence>
<sequence length="122" mass="13511">MTLIPSPRSEEARGESSCSSQNVNTRMQFDQKLGGKVQVCGNDAEKATVFLAKTAQKMHSKIQKSQVSKVLLEIQPVAFAVSAIRVAETIIFEMYVSTVGVVILSFGSFVESSDYYFHLNWL</sequence>
<gene>
    <name evidence="2" type="ORF">FH972_000600</name>
</gene>
<evidence type="ECO:0000256" key="1">
    <source>
        <dbReference type="SAM" id="MobiDB-lite"/>
    </source>
</evidence>
<dbReference type="AlphaFoldDB" id="A0A5N6Q9J6"/>
<dbReference type="Proteomes" id="UP000327013">
    <property type="component" value="Chromosome 1"/>
</dbReference>
<protein>
    <submittedName>
        <fullName evidence="2">Uncharacterized protein</fullName>
    </submittedName>
</protein>